<dbReference type="Proteomes" id="UP001164746">
    <property type="component" value="Chromosome 14"/>
</dbReference>
<keyword evidence="3" id="KW-0963">Cytoplasm</keyword>
<organism evidence="9 10">
    <name type="scientific">Mya arenaria</name>
    <name type="common">Soft-shell clam</name>
    <dbReference type="NCBI Taxonomy" id="6604"/>
    <lineage>
        <taxon>Eukaryota</taxon>
        <taxon>Metazoa</taxon>
        <taxon>Spiralia</taxon>
        <taxon>Lophotrochozoa</taxon>
        <taxon>Mollusca</taxon>
        <taxon>Bivalvia</taxon>
        <taxon>Autobranchia</taxon>
        <taxon>Heteroconchia</taxon>
        <taxon>Euheterodonta</taxon>
        <taxon>Imparidentia</taxon>
        <taxon>Neoheterodontei</taxon>
        <taxon>Myida</taxon>
        <taxon>Myoidea</taxon>
        <taxon>Myidae</taxon>
        <taxon>Mya</taxon>
    </lineage>
</organism>
<keyword evidence="10" id="KW-1185">Reference proteome</keyword>
<keyword evidence="7" id="KW-0131">Cell cycle</keyword>
<comment type="similarity">
    <text evidence="8">Belongs to the Integrator subunit 13 family.</text>
</comment>
<comment type="subcellular location">
    <subcellularLocation>
        <location evidence="2">Cytoplasm</location>
    </subcellularLocation>
    <subcellularLocation>
        <location evidence="1">Nucleus</location>
    </subcellularLocation>
</comment>
<evidence type="ECO:0000256" key="2">
    <source>
        <dbReference type="ARBA" id="ARBA00004496"/>
    </source>
</evidence>
<dbReference type="Pfam" id="PF10221">
    <property type="entry name" value="Mat89Bb"/>
    <property type="match status" value="1"/>
</dbReference>
<evidence type="ECO:0000256" key="3">
    <source>
        <dbReference type="ARBA" id="ARBA00022490"/>
    </source>
</evidence>
<keyword evidence="4" id="KW-0132">Cell division</keyword>
<protein>
    <submittedName>
        <fullName evidence="9">INT13-like protein</fullName>
    </submittedName>
</protein>
<accession>A0ABY7FWT5</accession>
<gene>
    <name evidence="9" type="ORF">MAR_011288</name>
</gene>
<keyword evidence="6" id="KW-0539">Nucleus</keyword>
<proteinExistence type="inferred from homology"/>
<evidence type="ECO:0000256" key="4">
    <source>
        <dbReference type="ARBA" id="ARBA00022618"/>
    </source>
</evidence>
<dbReference type="PANTHER" id="PTHR12955:SF1">
    <property type="entry name" value="INTEGRATOR COMPLEX SUBUNIT 13"/>
    <property type="match status" value="1"/>
</dbReference>
<evidence type="ECO:0000256" key="5">
    <source>
        <dbReference type="ARBA" id="ARBA00022776"/>
    </source>
</evidence>
<sequence>SLLPVTFCDLEIVHLVPVGDTSTINKQAPHEISPMLSTTVHVTESGREQYYRLIQMAYIHYNLASTTVTGIPMKAEAHHEILKSGGLDGLMISSKEGLPINTITLKWCTPKSSVLDLPACTGAYRITPVDVNSRPSSCLTNFLLGGRAVMLEQPRKTGIKVTSHMLTSHGGEIFIHTIPTGRSILEDPPSISEGPGGRVTDYRIPDFREFMKENRLAPASPAVAELAPQLPIQRAIHHVERTSRFWPMVISESLIFNMASHIDPLPTLLIKERLTEEDVIECRKAIFYVVGMESRNEPLPVNLAGTRAKGNKREQQYSQMWQELETLVSAHAGTSENHKRVLECLLECKKPSDDKRRLDKSGQAKEEISEAESAWKDLDKFQKMTEHEKKEMNKPEISVDDAGPPFKRLRPGFTEPLVKTAGKQNLLSMWTNRIKSVHSNRHEEFIGRQENKGTIAELYRHMFEGAIVVILNEIRFLVAPEVLR</sequence>
<dbReference type="InterPro" id="IPR019355">
    <property type="entry name" value="Cell_cycle_regulator_Mat89Bb"/>
</dbReference>
<evidence type="ECO:0000313" key="9">
    <source>
        <dbReference type="EMBL" id="WAR25584.1"/>
    </source>
</evidence>
<evidence type="ECO:0000256" key="7">
    <source>
        <dbReference type="ARBA" id="ARBA00023306"/>
    </source>
</evidence>
<evidence type="ECO:0000313" key="10">
    <source>
        <dbReference type="Proteomes" id="UP001164746"/>
    </source>
</evidence>
<dbReference type="PANTHER" id="PTHR12955">
    <property type="entry name" value="SARCOMA ANTIGEN NY-SAR-95-RELATED"/>
    <property type="match status" value="1"/>
</dbReference>
<reference evidence="9" key="1">
    <citation type="submission" date="2022-11" db="EMBL/GenBank/DDBJ databases">
        <title>Centuries of genome instability and evolution in soft-shell clam transmissible cancer (bioRxiv).</title>
        <authorList>
            <person name="Hart S.F.M."/>
            <person name="Yonemitsu M.A."/>
            <person name="Giersch R.M."/>
            <person name="Beal B.F."/>
            <person name="Arriagada G."/>
            <person name="Davis B.W."/>
            <person name="Ostrander E.A."/>
            <person name="Goff S.P."/>
            <person name="Metzger M.J."/>
        </authorList>
    </citation>
    <scope>NUCLEOTIDE SEQUENCE</scope>
    <source>
        <strain evidence="9">MELC-2E11</strain>
        <tissue evidence="9">Siphon/mantle</tissue>
    </source>
</reference>
<feature type="non-terminal residue" evidence="9">
    <location>
        <position position="484"/>
    </location>
</feature>
<evidence type="ECO:0000256" key="8">
    <source>
        <dbReference type="ARBA" id="ARBA00061603"/>
    </source>
</evidence>
<evidence type="ECO:0000256" key="6">
    <source>
        <dbReference type="ARBA" id="ARBA00023242"/>
    </source>
</evidence>
<name>A0ABY7FWT5_MYAAR</name>
<evidence type="ECO:0000256" key="1">
    <source>
        <dbReference type="ARBA" id="ARBA00004123"/>
    </source>
</evidence>
<dbReference type="EMBL" id="CP111025">
    <property type="protein sequence ID" value="WAR25584.1"/>
    <property type="molecule type" value="Genomic_DNA"/>
</dbReference>
<keyword evidence="5" id="KW-0498">Mitosis</keyword>